<evidence type="ECO:0000256" key="4">
    <source>
        <dbReference type="ARBA" id="ARBA00023136"/>
    </source>
</evidence>
<dbReference type="AlphaFoldDB" id="X0TQW5"/>
<name>X0TQW5_9ZZZZ</name>
<dbReference type="GO" id="GO:0008610">
    <property type="term" value="P:lipid biosynthetic process"/>
    <property type="evidence" value="ECO:0007669"/>
    <property type="project" value="InterPro"/>
</dbReference>
<dbReference type="EMBL" id="BARS01004456">
    <property type="protein sequence ID" value="GAF78505.1"/>
    <property type="molecule type" value="Genomic_DNA"/>
</dbReference>
<dbReference type="GO" id="GO:0005506">
    <property type="term" value="F:iron ion binding"/>
    <property type="evidence" value="ECO:0007669"/>
    <property type="project" value="InterPro"/>
</dbReference>
<sequence>PILLQLLLAILIVDFFKYWYHRWTHEVPVLWRFHSIHHSLDRLEMLRASYFYPIDVFLTVAIGTFTMLMVGASYEIIIFHNVFAGITGLLNHSNADLHCGFFDHFLNSPGHHRVHHSVEEPGVSSNYGSFFNFADRMFGTRHLPEDQRDFGKLGLDDTYEMPDTVLRQLAVPFRWREIHRAS</sequence>
<keyword evidence="4 5" id="KW-0472">Membrane</keyword>
<accession>X0TQW5</accession>
<evidence type="ECO:0000256" key="1">
    <source>
        <dbReference type="ARBA" id="ARBA00004370"/>
    </source>
</evidence>
<evidence type="ECO:0000259" key="6">
    <source>
        <dbReference type="Pfam" id="PF04116"/>
    </source>
</evidence>
<evidence type="ECO:0000313" key="7">
    <source>
        <dbReference type="EMBL" id="GAF78505.1"/>
    </source>
</evidence>
<feature type="transmembrane region" description="Helical" evidence="5">
    <location>
        <begin position="50"/>
        <end position="70"/>
    </location>
</feature>
<comment type="caution">
    <text evidence="7">The sequence shown here is derived from an EMBL/GenBank/DDBJ whole genome shotgun (WGS) entry which is preliminary data.</text>
</comment>
<comment type="subcellular location">
    <subcellularLocation>
        <location evidence="1">Membrane</location>
    </subcellularLocation>
</comment>
<dbReference type="Pfam" id="PF04116">
    <property type="entry name" value="FA_hydroxylase"/>
    <property type="match status" value="1"/>
</dbReference>
<protein>
    <recommendedName>
        <fullName evidence="6">Fatty acid hydroxylase domain-containing protein</fullName>
    </recommendedName>
</protein>
<dbReference type="InterPro" id="IPR006694">
    <property type="entry name" value="Fatty_acid_hydroxylase"/>
</dbReference>
<gene>
    <name evidence="7" type="ORF">S01H1_08710</name>
</gene>
<dbReference type="GO" id="GO:0016020">
    <property type="term" value="C:membrane"/>
    <property type="evidence" value="ECO:0007669"/>
    <property type="project" value="UniProtKB-SubCell"/>
</dbReference>
<keyword evidence="3 5" id="KW-1133">Transmembrane helix</keyword>
<feature type="domain" description="Fatty acid hydroxylase" evidence="6">
    <location>
        <begin position="7"/>
        <end position="140"/>
    </location>
</feature>
<proteinExistence type="predicted"/>
<evidence type="ECO:0000256" key="5">
    <source>
        <dbReference type="SAM" id="Phobius"/>
    </source>
</evidence>
<dbReference type="PANTHER" id="PTHR11863">
    <property type="entry name" value="STEROL DESATURASE"/>
    <property type="match status" value="1"/>
</dbReference>
<keyword evidence="2 5" id="KW-0812">Transmembrane</keyword>
<dbReference type="GO" id="GO:0016491">
    <property type="term" value="F:oxidoreductase activity"/>
    <property type="evidence" value="ECO:0007669"/>
    <property type="project" value="InterPro"/>
</dbReference>
<evidence type="ECO:0000256" key="2">
    <source>
        <dbReference type="ARBA" id="ARBA00022692"/>
    </source>
</evidence>
<evidence type="ECO:0000256" key="3">
    <source>
        <dbReference type="ARBA" id="ARBA00022989"/>
    </source>
</evidence>
<organism evidence="7">
    <name type="scientific">marine sediment metagenome</name>
    <dbReference type="NCBI Taxonomy" id="412755"/>
    <lineage>
        <taxon>unclassified sequences</taxon>
        <taxon>metagenomes</taxon>
        <taxon>ecological metagenomes</taxon>
    </lineage>
</organism>
<reference evidence="7" key="1">
    <citation type="journal article" date="2014" name="Front. Microbiol.">
        <title>High frequency of phylogenetically diverse reductive dehalogenase-homologous genes in deep subseafloor sedimentary metagenomes.</title>
        <authorList>
            <person name="Kawai M."/>
            <person name="Futagami T."/>
            <person name="Toyoda A."/>
            <person name="Takaki Y."/>
            <person name="Nishi S."/>
            <person name="Hori S."/>
            <person name="Arai W."/>
            <person name="Tsubouchi T."/>
            <person name="Morono Y."/>
            <person name="Uchiyama I."/>
            <person name="Ito T."/>
            <person name="Fujiyama A."/>
            <person name="Inagaki F."/>
            <person name="Takami H."/>
        </authorList>
    </citation>
    <scope>NUCLEOTIDE SEQUENCE</scope>
    <source>
        <strain evidence="7">Expedition CK06-06</strain>
    </source>
</reference>
<feature type="non-terminal residue" evidence="7">
    <location>
        <position position="1"/>
    </location>
</feature>
<dbReference type="InterPro" id="IPR050307">
    <property type="entry name" value="Sterol_Desaturase_Related"/>
</dbReference>